<dbReference type="EMBL" id="RIZI01000172">
    <property type="protein sequence ID" value="RNF60912.1"/>
    <property type="molecule type" value="Genomic_DNA"/>
</dbReference>
<evidence type="ECO:0000313" key="1">
    <source>
        <dbReference type="EMBL" id="RNF60912.1"/>
    </source>
</evidence>
<dbReference type="AlphaFoldDB" id="A0A3M8QZS2"/>
<sequence>MPRKRSIALAPGAGAIDQERTSLPPTTQWYFLETRNIGMFRYQNMPTRQRGLTLLRLTRLQTASPHGKRADNLCG</sequence>
<name>A0A3M8QZS2_9PROT</name>
<reference evidence="1" key="1">
    <citation type="submission" date="2018-10" db="EMBL/GenBank/DDBJ databases">
        <title>Acidithiobacillus sulfuriphilus sp. nov.: an extremely acidophilic sulfur-oxidizing chemolithotroph isolated from a neutral pH environment.</title>
        <authorList>
            <person name="Falagan C."/>
            <person name="Moya-Beltran A."/>
            <person name="Quatrini R."/>
            <person name="Johnson D.B."/>
        </authorList>
    </citation>
    <scope>NUCLEOTIDE SEQUENCE [LARGE SCALE GENOMIC DNA]</scope>
    <source>
        <strain evidence="1">CJ-2</strain>
    </source>
</reference>
<comment type="caution">
    <text evidence="1">The sequence shown here is derived from an EMBL/GenBank/DDBJ whole genome shotgun (WGS) entry which is preliminary data.</text>
</comment>
<organism evidence="1">
    <name type="scientific">Acidithiobacillus sulfuriphilus</name>
    <dbReference type="NCBI Taxonomy" id="1867749"/>
    <lineage>
        <taxon>Bacteria</taxon>
        <taxon>Pseudomonadati</taxon>
        <taxon>Pseudomonadota</taxon>
        <taxon>Acidithiobacillia</taxon>
        <taxon>Acidithiobacillales</taxon>
        <taxon>Acidithiobacillaceae</taxon>
        <taxon>Acidithiobacillus</taxon>
    </lineage>
</organism>
<gene>
    <name evidence="1" type="ORF">EC580_08775</name>
</gene>
<proteinExistence type="predicted"/>
<accession>A0A3M8QZS2</accession>
<protein>
    <submittedName>
        <fullName evidence="1">Uncharacterized protein</fullName>
    </submittedName>
</protein>